<reference evidence="1" key="1">
    <citation type="submission" date="2019-03" db="EMBL/GenBank/DDBJ databases">
        <title>Long read genome sequence of the mycoparasitic Pythium oligandrum ATCC 38472 isolated from sugarbeet rhizosphere.</title>
        <authorList>
            <person name="Gaulin E."/>
        </authorList>
    </citation>
    <scope>NUCLEOTIDE SEQUENCE</scope>
    <source>
        <strain evidence="1">ATCC 38472_TT</strain>
    </source>
</reference>
<organism evidence="1 2">
    <name type="scientific">Pythium oligandrum</name>
    <name type="common">Mycoparasitic fungus</name>
    <dbReference type="NCBI Taxonomy" id="41045"/>
    <lineage>
        <taxon>Eukaryota</taxon>
        <taxon>Sar</taxon>
        <taxon>Stramenopiles</taxon>
        <taxon>Oomycota</taxon>
        <taxon>Peronosporomycetes</taxon>
        <taxon>Pythiales</taxon>
        <taxon>Pythiaceae</taxon>
        <taxon>Pythium</taxon>
    </lineage>
</organism>
<dbReference type="EMBL" id="SPLM01000040">
    <property type="protein sequence ID" value="TMW64182.1"/>
    <property type="molecule type" value="Genomic_DNA"/>
</dbReference>
<evidence type="ECO:0000313" key="1">
    <source>
        <dbReference type="EMBL" id="TMW64182.1"/>
    </source>
</evidence>
<accession>A0A8K1CKY9</accession>
<protein>
    <submittedName>
        <fullName evidence="1">Uncharacterized protein</fullName>
    </submittedName>
</protein>
<dbReference type="Pfam" id="PF05673">
    <property type="entry name" value="DUF815"/>
    <property type="match status" value="1"/>
</dbReference>
<evidence type="ECO:0000313" key="2">
    <source>
        <dbReference type="Proteomes" id="UP000794436"/>
    </source>
</evidence>
<keyword evidence="2" id="KW-1185">Reference proteome</keyword>
<dbReference type="InterPro" id="IPR008533">
    <property type="entry name" value="DUF815"/>
</dbReference>
<dbReference type="OrthoDB" id="159597at2759"/>
<sequence length="261" mass="30283">MLSPSQASSKNLNILPKNGYSLVGRDRNQPYSRWRDHHLKEFSKVNPERLCLLELGVLPKDAKSMPAASKEERKRKATGTYDELIGGIWKDAEEGKIDITQKYRKISLQALFRFEHHVKSRIDQARDLRETGPRNPHIWLWGSSGHGKSSIMNFVYPTYYKKNLYNKVFDLYNPHVHTHTMLEDLDYEAVKKLSFNFIKTLCDPQGFAIDKKHQATQLTRTTVLVTSQFQISDLAVDGVGIEEQKEALYRRFWHVSVSEFL</sequence>
<proteinExistence type="predicted"/>
<dbReference type="Gene3D" id="3.40.50.300">
    <property type="entry name" value="P-loop containing nucleotide triphosphate hydrolases"/>
    <property type="match status" value="1"/>
</dbReference>
<dbReference type="Proteomes" id="UP000794436">
    <property type="component" value="Unassembled WGS sequence"/>
</dbReference>
<comment type="caution">
    <text evidence="1">The sequence shown here is derived from an EMBL/GenBank/DDBJ whole genome shotgun (WGS) entry which is preliminary data.</text>
</comment>
<dbReference type="AlphaFoldDB" id="A0A8K1CKY9"/>
<name>A0A8K1CKY9_PYTOL</name>
<gene>
    <name evidence="1" type="ORF">Poli38472_012804</name>
</gene>
<dbReference type="SUPFAM" id="SSF52540">
    <property type="entry name" value="P-loop containing nucleoside triphosphate hydrolases"/>
    <property type="match status" value="1"/>
</dbReference>
<dbReference type="InterPro" id="IPR027417">
    <property type="entry name" value="P-loop_NTPase"/>
</dbReference>